<proteinExistence type="predicted"/>
<organism evidence="2 3">
    <name type="scientific">Lasiosphaeria miniovina</name>
    <dbReference type="NCBI Taxonomy" id="1954250"/>
    <lineage>
        <taxon>Eukaryota</taxon>
        <taxon>Fungi</taxon>
        <taxon>Dikarya</taxon>
        <taxon>Ascomycota</taxon>
        <taxon>Pezizomycotina</taxon>
        <taxon>Sordariomycetes</taxon>
        <taxon>Sordariomycetidae</taxon>
        <taxon>Sordariales</taxon>
        <taxon>Lasiosphaeriaceae</taxon>
        <taxon>Lasiosphaeria</taxon>
    </lineage>
</organism>
<evidence type="ECO:0000313" key="2">
    <source>
        <dbReference type="EMBL" id="KAK0707055.1"/>
    </source>
</evidence>
<dbReference type="Pfam" id="PF00069">
    <property type="entry name" value="Pkinase"/>
    <property type="match status" value="1"/>
</dbReference>
<dbReference type="PROSITE" id="PS50011">
    <property type="entry name" value="PROTEIN_KINASE_DOM"/>
    <property type="match status" value="1"/>
</dbReference>
<dbReference type="PANTHER" id="PTHR24359">
    <property type="entry name" value="SERINE/THREONINE-PROTEIN KINASE SBK1"/>
    <property type="match status" value="1"/>
</dbReference>
<gene>
    <name evidence="2" type="ORF">B0T26DRAFT_728986</name>
</gene>
<protein>
    <submittedName>
        <fullName evidence="2">Kinase-like domain-containing protein</fullName>
    </submittedName>
</protein>
<dbReference type="GO" id="GO:0005524">
    <property type="term" value="F:ATP binding"/>
    <property type="evidence" value="ECO:0007669"/>
    <property type="project" value="InterPro"/>
</dbReference>
<sequence>MAASSEEVVDLYSKISDSLVPKEDSHGKKFLPDAKLRELVNKESVAEYLRTKYWEEEPGRISSELISFIVQNAPRLFATLVMAGSADSIEAFYKLAFGQDRLSPLLPLADKDIKRGIVNNFAVGNFRIWQWKFLAPVFEKGRFRYTFGPEEILPFTNDISSVDNRDGGYGYVSKRSIHASHIEIPSGQHMDVDDDNNPWVAVKKMRVATDAAREATSLEKIQEFNNGHIIRPIAYYQCPEGHFFVFPWAEKGNLWDLIMNNTPNMEEGFLVWAFEQLAGLAQALAQLHADPQTELHDVDPESKTSHTRHGDLKPDNILCFQRKSDTVKPFYSGVRLVITDFGLAKVQVKATKQRSTTQTSVSTLRYQAPELRTKGKRLSRVFDVWSLGCIYLEFAIWLVLGQEELKLFNEGDREFYMLKDDQNAIMDPEVGKCMKKIREHPSCCGAIKKLVDLVDKELLVVSVKTLDEDQDMTHYRASARDVSTEMEKIARDLKNDGWKPVTAVNSI</sequence>
<keyword evidence="2" id="KW-0808">Transferase</keyword>
<comment type="caution">
    <text evidence="2">The sequence shown here is derived from an EMBL/GenBank/DDBJ whole genome shotgun (WGS) entry which is preliminary data.</text>
</comment>
<dbReference type="InterPro" id="IPR011009">
    <property type="entry name" value="Kinase-like_dom_sf"/>
</dbReference>
<reference evidence="2" key="1">
    <citation type="submission" date="2023-06" db="EMBL/GenBank/DDBJ databases">
        <title>Genome-scale phylogeny and comparative genomics of the fungal order Sordariales.</title>
        <authorList>
            <consortium name="Lawrence Berkeley National Laboratory"/>
            <person name="Hensen N."/>
            <person name="Bonometti L."/>
            <person name="Westerberg I."/>
            <person name="Brannstrom I.O."/>
            <person name="Guillou S."/>
            <person name="Cros-Aarteil S."/>
            <person name="Calhoun S."/>
            <person name="Haridas S."/>
            <person name="Kuo A."/>
            <person name="Mondo S."/>
            <person name="Pangilinan J."/>
            <person name="Riley R."/>
            <person name="LaButti K."/>
            <person name="Andreopoulos B."/>
            <person name="Lipzen A."/>
            <person name="Chen C."/>
            <person name="Yanf M."/>
            <person name="Daum C."/>
            <person name="Ng V."/>
            <person name="Clum A."/>
            <person name="Steindorff A."/>
            <person name="Ohm R."/>
            <person name="Martin F."/>
            <person name="Silar P."/>
            <person name="Natvig D."/>
            <person name="Lalanne C."/>
            <person name="Gautier V."/>
            <person name="Ament-velasquez S.L."/>
            <person name="Kruys A."/>
            <person name="Hutchinson M.I."/>
            <person name="Powell A.J."/>
            <person name="Barry K."/>
            <person name="Miller A.N."/>
            <person name="Grigoriev I.V."/>
            <person name="Debuchy R."/>
            <person name="Gladieux P."/>
            <person name="Thoren M.H."/>
            <person name="Johannesson H."/>
        </authorList>
    </citation>
    <scope>NUCLEOTIDE SEQUENCE</scope>
    <source>
        <strain evidence="2">SMH2392-1A</strain>
    </source>
</reference>
<dbReference type="GeneID" id="85326201"/>
<dbReference type="AlphaFoldDB" id="A0AA40A0R1"/>
<dbReference type="SUPFAM" id="SSF56112">
    <property type="entry name" value="Protein kinase-like (PK-like)"/>
    <property type="match status" value="1"/>
</dbReference>
<feature type="domain" description="Protein kinase" evidence="1">
    <location>
        <begin position="158"/>
        <end position="477"/>
    </location>
</feature>
<dbReference type="PANTHER" id="PTHR24359:SF1">
    <property type="entry name" value="INHIBITOR OF NUCLEAR FACTOR KAPPA-B KINASE EPSILON SUBUNIT HOMOLOG 1-RELATED"/>
    <property type="match status" value="1"/>
</dbReference>
<dbReference type="Gene3D" id="1.10.510.10">
    <property type="entry name" value="Transferase(Phosphotransferase) domain 1"/>
    <property type="match status" value="1"/>
</dbReference>
<accession>A0AA40A0R1</accession>
<keyword evidence="2" id="KW-0418">Kinase</keyword>
<name>A0AA40A0R1_9PEZI</name>
<dbReference type="Proteomes" id="UP001172101">
    <property type="component" value="Unassembled WGS sequence"/>
</dbReference>
<dbReference type="CDD" id="cd00180">
    <property type="entry name" value="PKc"/>
    <property type="match status" value="1"/>
</dbReference>
<evidence type="ECO:0000259" key="1">
    <source>
        <dbReference type="PROSITE" id="PS50011"/>
    </source>
</evidence>
<dbReference type="RefSeq" id="XP_060292149.1">
    <property type="nucleotide sequence ID" value="XM_060442931.1"/>
</dbReference>
<dbReference type="InterPro" id="IPR000719">
    <property type="entry name" value="Prot_kinase_dom"/>
</dbReference>
<dbReference type="EMBL" id="JAUIRO010000007">
    <property type="protein sequence ID" value="KAK0707055.1"/>
    <property type="molecule type" value="Genomic_DNA"/>
</dbReference>
<evidence type="ECO:0000313" key="3">
    <source>
        <dbReference type="Proteomes" id="UP001172101"/>
    </source>
</evidence>
<keyword evidence="3" id="KW-1185">Reference proteome</keyword>
<dbReference type="SMART" id="SM00220">
    <property type="entry name" value="S_TKc"/>
    <property type="match status" value="1"/>
</dbReference>
<dbReference type="GO" id="GO:0004674">
    <property type="term" value="F:protein serine/threonine kinase activity"/>
    <property type="evidence" value="ECO:0007669"/>
    <property type="project" value="TreeGrafter"/>
</dbReference>